<feature type="compositionally biased region" description="Basic and acidic residues" evidence="1">
    <location>
        <begin position="292"/>
        <end position="303"/>
    </location>
</feature>
<dbReference type="InParanoid" id="A0A6I9UP36"/>
<dbReference type="GO" id="GO:0005829">
    <property type="term" value="C:cytosol"/>
    <property type="evidence" value="ECO:0007669"/>
    <property type="project" value="TreeGrafter"/>
</dbReference>
<name>A0A6I9UP36_SESIN</name>
<evidence type="ECO:0000313" key="3">
    <source>
        <dbReference type="RefSeq" id="XP_011100211.1"/>
    </source>
</evidence>
<feature type="compositionally biased region" description="Basic and acidic residues" evidence="1">
    <location>
        <begin position="387"/>
        <end position="402"/>
    </location>
</feature>
<protein>
    <submittedName>
        <fullName evidence="3">Seed biotin-containing protein SBP65-like isoform X1</fullName>
    </submittedName>
</protein>
<evidence type="ECO:0000256" key="1">
    <source>
        <dbReference type="SAM" id="MobiDB-lite"/>
    </source>
</evidence>
<dbReference type="PANTHER" id="PTHR47877:SF3">
    <property type="entry name" value="LATE EMBRYOGENESIS ABUNDANT DOMAIN-CONTAINING PROTEIN _ LEA DOMAIN-CONTAINING PROTEIN"/>
    <property type="match status" value="1"/>
</dbReference>
<dbReference type="Proteomes" id="UP000504604">
    <property type="component" value="Linkage group LG16"/>
</dbReference>
<organism evidence="2 3">
    <name type="scientific">Sesamum indicum</name>
    <name type="common">Oriental sesame</name>
    <name type="synonym">Sesamum orientale</name>
    <dbReference type="NCBI Taxonomy" id="4182"/>
    <lineage>
        <taxon>Eukaryota</taxon>
        <taxon>Viridiplantae</taxon>
        <taxon>Streptophyta</taxon>
        <taxon>Embryophyta</taxon>
        <taxon>Tracheophyta</taxon>
        <taxon>Spermatophyta</taxon>
        <taxon>Magnoliopsida</taxon>
        <taxon>eudicotyledons</taxon>
        <taxon>Gunneridae</taxon>
        <taxon>Pentapetalae</taxon>
        <taxon>asterids</taxon>
        <taxon>lamiids</taxon>
        <taxon>Lamiales</taxon>
        <taxon>Pedaliaceae</taxon>
        <taxon>Sesamum</taxon>
    </lineage>
</organism>
<feature type="region of interest" description="Disordered" evidence="1">
    <location>
        <begin position="1"/>
        <end position="165"/>
    </location>
</feature>
<feature type="compositionally biased region" description="Basic and acidic residues" evidence="1">
    <location>
        <begin position="146"/>
        <end position="165"/>
    </location>
</feature>
<proteinExistence type="predicted"/>
<feature type="compositionally biased region" description="Basic and acidic residues" evidence="1">
    <location>
        <begin position="82"/>
        <end position="120"/>
    </location>
</feature>
<evidence type="ECO:0000313" key="2">
    <source>
        <dbReference type="Proteomes" id="UP000504604"/>
    </source>
</evidence>
<feature type="region of interest" description="Disordered" evidence="1">
    <location>
        <begin position="383"/>
        <end position="402"/>
    </location>
</feature>
<dbReference type="RefSeq" id="XP_011100211.1">
    <property type="nucleotide sequence ID" value="XM_011101909.2"/>
</dbReference>
<feature type="compositionally biased region" description="Basic and acidic residues" evidence="1">
    <location>
        <begin position="34"/>
        <end position="55"/>
    </location>
</feature>
<dbReference type="GO" id="GO:0009631">
    <property type="term" value="P:cold acclimation"/>
    <property type="evidence" value="ECO:0007669"/>
    <property type="project" value="TreeGrafter"/>
</dbReference>
<reference evidence="3" key="1">
    <citation type="submission" date="2025-08" db="UniProtKB">
        <authorList>
            <consortium name="RefSeq"/>
        </authorList>
    </citation>
    <scope>IDENTIFICATION</scope>
</reference>
<dbReference type="PANTHER" id="PTHR47877">
    <property type="entry name" value="LATE EMBRYOGENESIS ABUNDANT DOMAIN-CONTAINING PROTEIN / LEA DOMAIN-CONTAINING PROTEIN"/>
    <property type="match status" value="1"/>
</dbReference>
<feature type="region of interest" description="Disordered" evidence="1">
    <location>
        <begin position="292"/>
        <end position="323"/>
    </location>
</feature>
<keyword evidence="2" id="KW-1185">Reference proteome</keyword>
<sequence>MASKQLRRENHVTDERETVVKKDRVPKMTTHFESLAEKARDEQHNAPVHGEKPHQFETPPVGIQVSGSDRMRREEGLEEETEREKRASQIHAEKEEKEQQAAVYGERKEGTGEKENHGGEESQVPSLEEISNLRAKAQQNSTEAIRAAEERYEKSKEKGASALHKAKDYTAKKAVAAKEVAVESGKGVAEYTGKVAAEVKDHAIVAGWGATHYTLEKAAEATKAVAGITSSVAGYTGEKVVVAKDKVAGAGKSLAGYAGEKIAAAKDAVVATEESAAEYAARKKAAAEKELEAKRASHDKGDWGETIASKEQQYAGNEQWETPTDEFQEWDREGAEEHGQSAQEWGSSILHAIGETIVEIGQTAKELLVGRHPPQVLKPNNEAEYTEETRAGELVKELRKSI</sequence>
<dbReference type="GeneID" id="105178443"/>
<feature type="compositionally biased region" description="Polar residues" evidence="1">
    <location>
        <begin position="309"/>
        <end position="322"/>
    </location>
</feature>
<accession>A0A6I9UP36</accession>
<feature type="compositionally biased region" description="Basic and acidic residues" evidence="1">
    <location>
        <begin position="1"/>
        <end position="26"/>
    </location>
</feature>
<gene>
    <name evidence="3" type="primary">LOC105178443</name>
</gene>
<dbReference type="AlphaFoldDB" id="A0A6I9UP36"/>
<dbReference type="Gramene" id="SIN_1016774.t">
    <property type="protein sequence ID" value="SIN_1016774.t"/>
    <property type="gene ID" value="SIN_1016774"/>
</dbReference>
<dbReference type="KEGG" id="sind:105178443"/>
<dbReference type="OrthoDB" id="1907061at2759"/>